<dbReference type="Proteomes" id="UP001060215">
    <property type="component" value="Chromosome 13"/>
</dbReference>
<gene>
    <name evidence="1" type="ORF">LOK49_LG12G00045</name>
</gene>
<sequence length="66" mass="7774">MVSPARSRRLGSFPFFFLSFLLPFHDSQNKKKEEERGEERDRGEAKSETNQIKAKYMKQIKSKPNP</sequence>
<evidence type="ECO:0000313" key="1">
    <source>
        <dbReference type="EMBL" id="KAI7990648.1"/>
    </source>
</evidence>
<protein>
    <submittedName>
        <fullName evidence="1">Uncharacterized protein</fullName>
    </submittedName>
</protein>
<reference evidence="1 2" key="1">
    <citation type="journal article" date="2022" name="Plant J.">
        <title>Chromosome-level genome of Camellia lanceoleosa provides a valuable resource for understanding genome evolution and self-incompatibility.</title>
        <authorList>
            <person name="Gong W."/>
            <person name="Xiao S."/>
            <person name="Wang L."/>
            <person name="Liao Z."/>
            <person name="Chang Y."/>
            <person name="Mo W."/>
            <person name="Hu G."/>
            <person name="Li W."/>
            <person name="Zhao G."/>
            <person name="Zhu H."/>
            <person name="Hu X."/>
            <person name="Ji K."/>
            <person name="Xiang X."/>
            <person name="Song Q."/>
            <person name="Yuan D."/>
            <person name="Jin S."/>
            <person name="Zhang L."/>
        </authorList>
    </citation>
    <scope>NUCLEOTIDE SEQUENCE [LARGE SCALE GENOMIC DNA]</scope>
    <source>
        <strain evidence="1">SQ_2022a</strain>
    </source>
</reference>
<comment type="caution">
    <text evidence="1">The sequence shown here is derived from an EMBL/GenBank/DDBJ whole genome shotgun (WGS) entry which is preliminary data.</text>
</comment>
<proteinExistence type="predicted"/>
<evidence type="ECO:0000313" key="2">
    <source>
        <dbReference type="Proteomes" id="UP001060215"/>
    </source>
</evidence>
<dbReference type="EMBL" id="CM045770">
    <property type="protein sequence ID" value="KAI7990648.1"/>
    <property type="molecule type" value="Genomic_DNA"/>
</dbReference>
<keyword evidence="2" id="KW-1185">Reference proteome</keyword>
<name>A0ACC0FPW6_9ERIC</name>
<organism evidence="1 2">
    <name type="scientific">Camellia lanceoleosa</name>
    <dbReference type="NCBI Taxonomy" id="1840588"/>
    <lineage>
        <taxon>Eukaryota</taxon>
        <taxon>Viridiplantae</taxon>
        <taxon>Streptophyta</taxon>
        <taxon>Embryophyta</taxon>
        <taxon>Tracheophyta</taxon>
        <taxon>Spermatophyta</taxon>
        <taxon>Magnoliopsida</taxon>
        <taxon>eudicotyledons</taxon>
        <taxon>Gunneridae</taxon>
        <taxon>Pentapetalae</taxon>
        <taxon>asterids</taxon>
        <taxon>Ericales</taxon>
        <taxon>Theaceae</taxon>
        <taxon>Camellia</taxon>
    </lineage>
</organism>
<accession>A0ACC0FPW6</accession>